<dbReference type="Proteomes" id="UP000749559">
    <property type="component" value="Unassembled WGS sequence"/>
</dbReference>
<dbReference type="SMART" id="SM01127">
    <property type="entry name" value="DDHD"/>
    <property type="match status" value="1"/>
</dbReference>
<dbReference type="SUPFAM" id="SSF55961">
    <property type="entry name" value="Bet v1-like"/>
    <property type="match status" value="1"/>
</dbReference>
<proteinExistence type="inferred from homology"/>
<dbReference type="Pfam" id="PF24695">
    <property type="entry name" value="PITM1-3"/>
    <property type="match status" value="1"/>
</dbReference>
<dbReference type="InterPro" id="IPR031315">
    <property type="entry name" value="LNS2/PITP"/>
</dbReference>
<dbReference type="SUPFAM" id="SSF56784">
    <property type="entry name" value="HAD-like"/>
    <property type="match status" value="1"/>
</dbReference>
<sequence>MAESILPKSALQVQEEAWNAYPYTKTRYKCPFIEKFLLEVETRYTNDGGDQENMFNLTATEKRNRILDFIDIVKDPISSGDFNKEEDPKTFVSDKTNRGPLLDNWREEYSIANKDPNSGKKIMTAYKLCKVEFKYWGMQSRIERFIHDIGLRKTMLRAHRQAWCWQDEYYGLSLQDIRRLEAETQEALKEKYKTNNPDEINNELNEQTTGGLKKILPVKEDTVDQKSPQILHHAASEDQNEADGNIGGVSRVGSGRRAAWGSSKSKSATSRKSARDWRVESMEQLVQDDSSGEEEFFDAFEVLEEEPDDHSNPSMYRSSSMDIIPQPDDRDTSAVEADEVFSSTNEKQEDKLSGSDQGGEGSPVNMQPSNCKTTVLFLVLHGGSVLETSSHEHQSHKHNDISILKSTLDHVIRAYYPSIHNRIAVRLVSCPPICSETLRVLSSLSPYGFDAQSPDAMDNSFAKRSDFIPIGALALFATNSPEYHDIVTTVISRANYVYSDFLKSEEGLGFNGQVCLIGDSTGSVIGYDALCRCYYSNSSRASSRENLPQDIENDTSIFHKKSNLETIKQLSFSNPDLLSQSPTESLEEKQKRCSDSEPRDMENDLLKRPPVTVRHLSLPCSRRTSSSSQPDFGARLEFDVSDYFMFGSPLAMVLAFRKMHLGEDKSVPPLRPSCHQLYNLFHATDPSVARLEPLLVSKFAKTAPIKVCRYQRFPLGDGQSTHVVTDRWWGNKRLDYALYCPDALHNFPVASLPHLFHASYWESTDVIAFMLRQVVRQDAIDSQGEEPSQEVSLFTPTQPREKWLRRRTTIKLRNVAPNHRANDVIVLEDKPQVLVARFMYGPLDMVSLTGEKVDIHIVTRPPDGDWVYFGTEVTDSNGRVTFTVPVDKQLPQGMYPVKIVVRGDHTSVDFYMSVLPPLTESVVFSIDGSFTASVSIMGKDPKVRAGAVDIVRHWQELGFLIIYITARPDMQHKRVVAWLAQHNFPHGMVSFMDGLSVDPLRQKADYMKSLIKEAKITIHAAYGSSKDISVYQAVGMNPSGIYIVGKASKKQYTQAQVLEDGYAAHLEQLTSHGGSRAAVGNARLFLRKQCFGLPGQKRKSIRKRSVKKTTSLPPGGGPIHSMSREQSLSTKRRKSPSRPPSYSECVTTPSIGVSESGKTYLDVGTAGTGKASRSRGSSPRPKLSPFRYESQV</sequence>
<keyword evidence="4" id="KW-0597">Phosphoprotein</keyword>
<dbReference type="GO" id="GO:0012505">
    <property type="term" value="C:endomembrane system"/>
    <property type="evidence" value="ECO:0007669"/>
    <property type="project" value="UniProtKB-SubCell"/>
</dbReference>
<feature type="compositionally biased region" description="Basic and acidic residues" evidence="6">
    <location>
        <begin position="586"/>
        <end position="607"/>
    </location>
</feature>
<evidence type="ECO:0000259" key="7">
    <source>
        <dbReference type="PROSITE" id="PS51043"/>
    </source>
</evidence>
<evidence type="ECO:0000256" key="4">
    <source>
        <dbReference type="ARBA" id="ARBA00022553"/>
    </source>
</evidence>
<dbReference type="GO" id="GO:0008525">
    <property type="term" value="F:phosphatidylcholine transporter activity"/>
    <property type="evidence" value="ECO:0007669"/>
    <property type="project" value="TreeGrafter"/>
</dbReference>
<feature type="compositionally biased region" description="Polar residues" evidence="6">
    <location>
        <begin position="1144"/>
        <end position="1157"/>
    </location>
</feature>
<gene>
    <name evidence="8" type="ORF">OFUS_LOCUS24283</name>
</gene>
<feature type="region of interest" description="Disordered" evidence="6">
    <location>
        <begin position="234"/>
        <end position="276"/>
    </location>
</feature>
<keyword evidence="5" id="KW-0106">Calcium</keyword>
<feature type="compositionally biased region" description="Polar residues" evidence="6">
    <location>
        <begin position="312"/>
        <end position="321"/>
    </location>
</feature>
<evidence type="ECO:0000313" key="8">
    <source>
        <dbReference type="EMBL" id="CAH1800392.1"/>
    </source>
</evidence>
<feature type="compositionally biased region" description="Low complexity" evidence="6">
    <location>
        <begin position="248"/>
        <end position="271"/>
    </location>
</feature>
<dbReference type="Pfam" id="PF02862">
    <property type="entry name" value="DDHD"/>
    <property type="match status" value="2"/>
</dbReference>
<feature type="region of interest" description="Disordered" evidence="6">
    <location>
        <begin position="304"/>
        <end position="368"/>
    </location>
</feature>
<dbReference type="GO" id="GO:0046872">
    <property type="term" value="F:metal ion binding"/>
    <property type="evidence" value="ECO:0007669"/>
    <property type="project" value="InterPro"/>
</dbReference>
<evidence type="ECO:0000256" key="3">
    <source>
        <dbReference type="ARBA" id="ARBA00022481"/>
    </source>
</evidence>
<dbReference type="InterPro" id="IPR055261">
    <property type="entry name" value="PI_transfer_N"/>
</dbReference>
<evidence type="ECO:0000256" key="5">
    <source>
        <dbReference type="ARBA" id="ARBA00022837"/>
    </source>
</evidence>
<comment type="subcellular location">
    <subcellularLocation>
        <location evidence="1">Endomembrane system</location>
        <topology evidence="1">Peripheral membrane protein</topology>
    </subcellularLocation>
</comment>
<name>A0A8S4Q3B9_OWEFU</name>
<dbReference type="AlphaFoldDB" id="A0A8S4Q3B9"/>
<keyword evidence="9" id="KW-1185">Reference proteome</keyword>
<dbReference type="Gene3D" id="3.40.50.1000">
    <property type="entry name" value="HAD superfamily/HAD-like"/>
    <property type="match status" value="1"/>
</dbReference>
<dbReference type="InterPro" id="IPR023393">
    <property type="entry name" value="START-like_dom_sf"/>
</dbReference>
<dbReference type="Gene3D" id="3.30.530.20">
    <property type="match status" value="1"/>
</dbReference>
<dbReference type="PRINTS" id="PR00391">
    <property type="entry name" value="PITRANSFER"/>
</dbReference>
<dbReference type="GO" id="GO:0031210">
    <property type="term" value="F:phosphatidylcholine binding"/>
    <property type="evidence" value="ECO:0007669"/>
    <property type="project" value="TreeGrafter"/>
</dbReference>
<feature type="compositionally biased region" description="Basic residues" evidence="6">
    <location>
        <begin position="1096"/>
        <end position="1107"/>
    </location>
</feature>
<dbReference type="GO" id="GO:0008526">
    <property type="term" value="F:phosphatidylinositol transfer activity"/>
    <property type="evidence" value="ECO:0007669"/>
    <property type="project" value="TreeGrafter"/>
</dbReference>
<comment type="caution">
    <text evidence="8">The sequence shown here is derived from an EMBL/GenBank/DDBJ whole genome shotgun (WGS) entry which is preliminary data.</text>
</comment>
<dbReference type="InterPro" id="IPR004177">
    <property type="entry name" value="DDHD_dom"/>
</dbReference>
<protein>
    <recommendedName>
        <fullName evidence="7">DDHD domain-containing protein</fullName>
    </recommendedName>
</protein>
<organism evidence="8 9">
    <name type="scientific">Owenia fusiformis</name>
    <name type="common">Polychaete worm</name>
    <dbReference type="NCBI Taxonomy" id="6347"/>
    <lineage>
        <taxon>Eukaryota</taxon>
        <taxon>Metazoa</taxon>
        <taxon>Spiralia</taxon>
        <taxon>Lophotrochozoa</taxon>
        <taxon>Annelida</taxon>
        <taxon>Polychaeta</taxon>
        <taxon>Sedentaria</taxon>
        <taxon>Canalipalpata</taxon>
        <taxon>Sabellida</taxon>
        <taxon>Oweniida</taxon>
        <taxon>Oweniidae</taxon>
        <taxon>Owenia</taxon>
    </lineage>
</organism>
<evidence type="ECO:0000313" key="9">
    <source>
        <dbReference type="Proteomes" id="UP000749559"/>
    </source>
</evidence>
<keyword evidence="3" id="KW-0488">Methylation</keyword>
<dbReference type="InterPro" id="IPR023214">
    <property type="entry name" value="HAD_sf"/>
</dbReference>
<dbReference type="Pfam" id="PF24694">
    <property type="entry name" value="LNS2_PITM1-3"/>
    <property type="match status" value="1"/>
</dbReference>
<evidence type="ECO:0000256" key="6">
    <source>
        <dbReference type="SAM" id="MobiDB-lite"/>
    </source>
</evidence>
<comment type="similarity">
    <text evidence="2">Belongs to the PtdIns transfer protein family. PI transfer class IIA subfamily.</text>
</comment>
<feature type="region of interest" description="Disordered" evidence="6">
    <location>
        <begin position="1096"/>
        <end position="1192"/>
    </location>
</feature>
<feature type="domain" description="DDHD" evidence="7">
    <location>
        <begin position="636"/>
        <end position="776"/>
    </location>
</feature>
<dbReference type="PANTHER" id="PTHR10658">
    <property type="entry name" value="PHOSPHATIDYLINOSITOL TRANSFER PROTEIN"/>
    <property type="match status" value="1"/>
</dbReference>
<evidence type="ECO:0000256" key="2">
    <source>
        <dbReference type="ARBA" id="ARBA00010316"/>
    </source>
</evidence>
<dbReference type="PANTHER" id="PTHR10658:SF81">
    <property type="entry name" value="PROTEIN RETINAL DEGENERATION B"/>
    <property type="match status" value="1"/>
</dbReference>
<dbReference type="GO" id="GO:0035091">
    <property type="term" value="F:phosphatidylinositol binding"/>
    <property type="evidence" value="ECO:0007669"/>
    <property type="project" value="TreeGrafter"/>
</dbReference>
<accession>A0A8S4Q3B9</accession>
<dbReference type="SMART" id="SM00775">
    <property type="entry name" value="LNS2"/>
    <property type="match status" value="1"/>
</dbReference>
<dbReference type="FunFam" id="3.40.50.1000:FF:000173">
    <property type="entry name" value="Membrane-associated phosphatidylinositol transfer protein 2"/>
    <property type="match status" value="1"/>
</dbReference>
<dbReference type="GO" id="GO:0005737">
    <property type="term" value="C:cytoplasm"/>
    <property type="evidence" value="ECO:0007669"/>
    <property type="project" value="TreeGrafter"/>
</dbReference>
<dbReference type="OrthoDB" id="167576at2759"/>
<evidence type="ECO:0000256" key="1">
    <source>
        <dbReference type="ARBA" id="ARBA00004184"/>
    </source>
</evidence>
<dbReference type="InterPro" id="IPR036412">
    <property type="entry name" value="HAD-like_sf"/>
</dbReference>
<dbReference type="PROSITE" id="PS51043">
    <property type="entry name" value="DDHD"/>
    <property type="match status" value="1"/>
</dbReference>
<feature type="region of interest" description="Disordered" evidence="6">
    <location>
        <begin position="574"/>
        <end position="608"/>
    </location>
</feature>
<dbReference type="EMBL" id="CAIIXF020000012">
    <property type="protein sequence ID" value="CAH1800392.1"/>
    <property type="molecule type" value="Genomic_DNA"/>
</dbReference>
<dbReference type="Pfam" id="PF02121">
    <property type="entry name" value="IP_trans"/>
    <property type="match status" value="1"/>
</dbReference>
<dbReference type="InterPro" id="IPR001666">
    <property type="entry name" value="PI_transfer"/>
</dbReference>
<reference evidence="8" key="1">
    <citation type="submission" date="2022-03" db="EMBL/GenBank/DDBJ databases">
        <authorList>
            <person name="Martin C."/>
        </authorList>
    </citation>
    <scope>NUCLEOTIDE SEQUENCE</scope>
</reference>
<feature type="compositionally biased region" description="Polar residues" evidence="6">
    <location>
        <begin position="574"/>
        <end position="584"/>
    </location>
</feature>